<dbReference type="Proteomes" id="UP000663865">
    <property type="component" value="Unassembled WGS sequence"/>
</dbReference>
<evidence type="ECO:0000313" key="2">
    <source>
        <dbReference type="EMBL" id="CAF3462166.1"/>
    </source>
</evidence>
<dbReference type="Proteomes" id="UP000663848">
    <property type="component" value="Unassembled WGS sequence"/>
</dbReference>
<dbReference type="EMBL" id="CAJOBS010001168">
    <property type="protein sequence ID" value="CAF4697090.1"/>
    <property type="molecule type" value="Genomic_DNA"/>
</dbReference>
<dbReference type="Proteomes" id="UP000663838">
    <property type="component" value="Unassembled WGS sequence"/>
</dbReference>
<dbReference type="EMBL" id="CAJOBR010002142">
    <property type="protein sequence ID" value="CAF4659695.1"/>
    <property type="molecule type" value="Genomic_DNA"/>
</dbReference>
<protein>
    <submittedName>
        <fullName evidence="3">Uncharacterized protein</fullName>
    </submittedName>
</protein>
<dbReference type="AlphaFoldDB" id="A0A818W5Q8"/>
<keyword evidence="1" id="KW-0175">Coiled coil</keyword>
<sequence length="376" mass="41648">MTTIIAGFLLLKIRDKSKKKAELQGGVTQYTTIDATNTAARIGAGILTFGFSELAAGTVKEDHYFYGDEYLGASKNEAAVAANKKGLELCNKGNFAEAQKLFNAAFYTCENESSNEESYKNSRDAMAIAIQGQQLHNSGRYSEAIAKFDEAHTLSNVSEVCHKLKASCDAAQWAVGKKANEDLSATTIKEEPIESQAKPQNFIEQDAPAKVASKAASRWKLLAEKYAANPSAMTIVNRWKQIAEALMINEQGLKLYHEGKEKLKEAAEKIELALEKFEEAASKFTTAAMREPLDVIFNSFLMVIDAFIENQAYDEAQTTIDLARGHFPHKADAFAEAERMIKDDSWSPNYTQQFLVQLDQHSIENNIMELANPCEN</sequence>
<evidence type="ECO:0000313" key="3">
    <source>
        <dbReference type="EMBL" id="CAF3720569.1"/>
    </source>
</evidence>
<evidence type="ECO:0000313" key="5">
    <source>
        <dbReference type="EMBL" id="CAF4697090.1"/>
    </source>
</evidence>
<feature type="coiled-coil region" evidence="1">
    <location>
        <begin position="256"/>
        <end position="283"/>
    </location>
</feature>
<evidence type="ECO:0000256" key="1">
    <source>
        <dbReference type="SAM" id="Coils"/>
    </source>
</evidence>
<dbReference type="EMBL" id="CAJNYV010002188">
    <property type="protein sequence ID" value="CAF3462166.1"/>
    <property type="molecule type" value="Genomic_DNA"/>
</dbReference>
<gene>
    <name evidence="3" type="ORF">GRG538_LOCUS29620</name>
    <name evidence="2" type="ORF">KIK155_LOCUS13182</name>
    <name evidence="4" type="ORF">QYT958_LOCUS15415</name>
    <name evidence="5" type="ORF">TOA249_LOCUS16815</name>
</gene>
<reference evidence="3" key="1">
    <citation type="submission" date="2021-02" db="EMBL/GenBank/DDBJ databases">
        <authorList>
            <person name="Nowell W R."/>
        </authorList>
    </citation>
    <scope>NUCLEOTIDE SEQUENCE</scope>
</reference>
<organism evidence="3 6">
    <name type="scientific">Rotaria socialis</name>
    <dbReference type="NCBI Taxonomy" id="392032"/>
    <lineage>
        <taxon>Eukaryota</taxon>
        <taxon>Metazoa</taxon>
        <taxon>Spiralia</taxon>
        <taxon>Gnathifera</taxon>
        <taxon>Rotifera</taxon>
        <taxon>Eurotatoria</taxon>
        <taxon>Bdelloidea</taxon>
        <taxon>Philodinida</taxon>
        <taxon>Philodinidae</taxon>
        <taxon>Rotaria</taxon>
    </lineage>
</organism>
<accession>A0A818W5Q8</accession>
<comment type="caution">
    <text evidence="3">The sequence shown here is derived from an EMBL/GenBank/DDBJ whole genome shotgun (WGS) entry which is preliminary data.</text>
</comment>
<proteinExistence type="predicted"/>
<name>A0A818W5Q8_9BILA</name>
<dbReference type="Proteomes" id="UP000663872">
    <property type="component" value="Unassembled WGS sequence"/>
</dbReference>
<dbReference type="InterPro" id="IPR011990">
    <property type="entry name" value="TPR-like_helical_dom_sf"/>
</dbReference>
<dbReference type="Gene3D" id="1.25.40.10">
    <property type="entry name" value="Tetratricopeptide repeat domain"/>
    <property type="match status" value="1"/>
</dbReference>
<evidence type="ECO:0000313" key="4">
    <source>
        <dbReference type="EMBL" id="CAF4659695.1"/>
    </source>
</evidence>
<dbReference type="EMBL" id="CAJNYT010005192">
    <property type="protein sequence ID" value="CAF3720569.1"/>
    <property type="molecule type" value="Genomic_DNA"/>
</dbReference>
<dbReference type="SUPFAM" id="SSF48452">
    <property type="entry name" value="TPR-like"/>
    <property type="match status" value="1"/>
</dbReference>
<evidence type="ECO:0000313" key="6">
    <source>
        <dbReference type="Proteomes" id="UP000663872"/>
    </source>
</evidence>